<dbReference type="PANTHER" id="PTHR45825:SF11">
    <property type="entry name" value="ALPHA AMYLASE DOMAIN-CONTAINING PROTEIN"/>
    <property type="match status" value="1"/>
</dbReference>
<comment type="function">
    <text evidence="2 7">Synthesizes alpha-1,4-glucan chains using ADP-glucose.</text>
</comment>
<evidence type="ECO:0000313" key="11">
    <source>
        <dbReference type="Proteomes" id="UP000264141"/>
    </source>
</evidence>
<sequence>MKHNVLRILFAAAEAAPFVKVGGLGDVVGSLPPALLDLSPSLKGTQLDIRVAIPFHAVIPRQVAPSQPEVTFSISTPAGPKQAHAYRADLRGIPVYFIDGDPIPREGGVYSLDTQKDGEKFTFFSLACLELCRALQWKPDILHAHDWHAALAIHQLAELREHDPFFRSTRGVLTVHNLPYMGAGTDQAMRAYGIKPRLDPRLPPWGSYQPLPMGLAAADHITTVSPTYSREILTPEFGCGLETFLQSRASSLTGILNGLDMKEWDPATDHLIKAPFNRDDLAPREENRKALLEEVGLDPWSDAPLLILVSRFDRQKGIDLVSDALRQVQSEPWQAIFLGSGDPLLEESARRLELDLPSRVRAVLRFDSQLSRRMFAGGDVLLMPSRYEPCGLTQMIAMRYGCLPVAHATGGLRDTIIDLGEPSRSSGFLFETASASALAATLRRAFAAYANRPSWVARQRFAMSQDFSWSRSAQAYLDLYFALTDSTQNQGDIE</sequence>
<keyword evidence="6 7" id="KW-0320">Glycogen biosynthesis</keyword>
<dbReference type="EMBL" id="DPBP01000037">
    <property type="protein sequence ID" value="HCE18136.1"/>
    <property type="molecule type" value="Genomic_DNA"/>
</dbReference>
<keyword evidence="4 7" id="KW-0328">Glycosyltransferase</keyword>
<evidence type="ECO:0000256" key="7">
    <source>
        <dbReference type="HAMAP-Rule" id="MF_00484"/>
    </source>
</evidence>
<gene>
    <name evidence="7" type="primary">glgA</name>
    <name evidence="10" type="ORF">DEQ80_09785</name>
</gene>
<evidence type="ECO:0000256" key="3">
    <source>
        <dbReference type="ARBA" id="ARBA00010281"/>
    </source>
</evidence>
<dbReference type="Gene3D" id="3.40.50.2000">
    <property type="entry name" value="Glycogen Phosphorylase B"/>
    <property type="match status" value="2"/>
</dbReference>
<evidence type="ECO:0000259" key="8">
    <source>
        <dbReference type="Pfam" id="PF00534"/>
    </source>
</evidence>
<evidence type="ECO:0000313" key="10">
    <source>
        <dbReference type="EMBL" id="HCE18136.1"/>
    </source>
</evidence>
<comment type="caution">
    <text evidence="10">The sequence shown here is derived from an EMBL/GenBank/DDBJ whole genome shotgun (WGS) entry which is preliminary data.</text>
</comment>
<dbReference type="Pfam" id="PF08323">
    <property type="entry name" value="Glyco_transf_5"/>
    <property type="match status" value="1"/>
</dbReference>
<dbReference type="PANTHER" id="PTHR45825">
    <property type="entry name" value="GRANULE-BOUND STARCH SYNTHASE 1, CHLOROPLASTIC/AMYLOPLASTIC"/>
    <property type="match status" value="1"/>
</dbReference>
<dbReference type="GO" id="GO:0005978">
    <property type="term" value="P:glycogen biosynthetic process"/>
    <property type="evidence" value="ECO:0007669"/>
    <property type="project" value="UniProtKB-UniRule"/>
</dbReference>
<protein>
    <recommendedName>
        <fullName evidence="7">Glycogen synthase</fullName>
        <ecNumber evidence="7">2.4.1.21</ecNumber>
    </recommendedName>
    <alternativeName>
        <fullName evidence="7">Starch [bacterial glycogen] synthase</fullName>
    </alternativeName>
</protein>
<comment type="catalytic activity">
    <reaction evidence="1 7">
        <text>[(1-&gt;4)-alpha-D-glucosyl](n) + ADP-alpha-D-glucose = [(1-&gt;4)-alpha-D-glucosyl](n+1) + ADP + H(+)</text>
        <dbReference type="Rhea" id="RHEA:18189"/>
        <dbReference type="Rhea" id="RHEA-COMP:9584"/>
        <dbReference type="Rhea" id="RHEA-COMP:9587"/>
        <dbReference type="ChEBI" id="CHEBI:15378"/>
        <dbReference type="ChEBI" id="CHEBI:15444"/>
        <dbReference type="ChEBI" id="CHEBI:57498"/>
        <dbReference type="ChEBI" id="CHEBI:456216"/>
        <dbReference type="EC" id="2.4.1.21"/>
    </reaction>
</comment>
<organism evidence="10 11">
    <name type="scientific">Anaerolinea thermolimosa</name>
    <dbReference type="NCBI Taxonomy" id="229919"/>
    <lineage>
        <taxon>Bacteria</taxon>
        <taxon>Bacillati</taxon>
        <taxon>Chloroflexota</taxon>
        <taxon>Anaerolineae</taxon>
        <taxon>Anaerolineales</taxon>
        <taxon>Anaerolineaceae</taxon>
        <taxon>Anaerolinea</taxon>
    </lineage>
</organism>
<evidence type="ECO:0000259" key="9">
    <source>
        <dbReference type="Pfam" id="PF08323"/>
    </source>
</evidence>
<comment type="similarity">
    <text evidence="3 7">Belongs to the glycosyltransferase 1 family. Bacterial/plant glycogen synthase subfamily.</text>
</comment>
<dbReference type="STRING" id="229919.GCA_001050195_01849"/>
<evidence type="ECO:0000256" key="2">
    <source>
        <dbReference type="ARBA" id="ARBA00002764"/>
    </source>
</evidence>
<feature type="binding site" evidence="7">
    <location>
        <position position="20"/>
    </location>
    <ligand>
        <name>ADP-alpha-D-glucose</name>
        <dbReference type="ChEBI" id="CHEBI:57498"/>
    </ligand>
</feature>
<comment type="pathway">
    <text evidence="7">Glycan biosynthesis; glycogen biosynthesis.</text>
</comment>
<dbReference type="RefSeq" id="WP_062192606.1">
    <property type="nucleotide sequence ID" value="NZ_DF967965.1"/>
</dbReference>
<feature type="domain" description="Starch synthase catalytic" evidence="9">
    <location>
        <begin position="7"/>
        <end position="246"/>
    </location>
</feature>
<dbReference type="SUPFAM" id="SSF53756">
    <property type="entry name" value="UDP-Glycosyltransferase/glycogen phosphorylase"/>
    <property type="match status" value="1"/>
</dbReference>
<dbReference type="InterPro" id="IPR013534">
    <property type="entry name" value="Starch_synth_cat_dom"/>
</dbReference>
<dbReference type="HAMAP" id="MF_00484">
    <property type="entry name" value="Glycogen_synth"/>
    <property type="match status" value="1"/>
</dbReference>
<accession>A0A3D1JKG7</accession>
<evidence type="ECO:0000256" key="4">
    <source>
        <dbReference type="ARBA" id="ARBA00022676"/>
    </source>
</evidence>
<evidence type="ECO:0000256" key="1">
    <source>
        <dbReference type="ARBA" id="ARBA00001478"/>
    </source>
</evidence>
<feature type="domain" description="Glycosyl transferase family 1" evidence="8">
    <location>
        <begin position="302"/>
        <end position="447"/>
    </location>
</feature>
<dbReference type="OrthoDB" id="9808590at2"/>
<dbReference type="Pfam" id="PF00534">
    <property type="entry name" value="Glycos_transf_1"/>
    <property type="match status" value="1"/>
</dbReference>
<dbReference type="AlphaFoldDB" id="A0A3D1JKG7"/>
<dbReference type="InterPro" id="IPR001296">
    <property type="entry name" value="Glyco_trans_1"/>
</dbReference>
<dbReference type="InterPro" id="IPR011835">
    <property type="entry name" value="GS/SS"/>
</dbReference>
<dbReference type="NCBIfam" id="TIGR02095">
    <property type="entry name" value="glgA"/>
    <property type="match status" value="1"/>
</dbReference>
<proteinExistence type="inferred from homology"/>
<dbReference type="Proteomes" id="UP000264141">
    <property type="component" value="Unassembled WGS sequence"/>
</dbReference>
<reference evidence="10 11" key="1">
    <citation type="journal article" date="2018" name="Nat. Biotechnol.">
        <title>A standardized bacterial taxonomy based on genome phylogeny substantially revises the tree of life.</title>
        <authorList>
            <person name="Parks D.H."/>
            <person name="Chuvochina M."/>
            <person name="Waite D.W."/>
            <person name="Rinke C."/>
            <person name="Skarshewski A."/>
            <person name="Chaumeil P.A."/>
            <person name="Hugenholtz P."/>
        </authorList>
    </citation>
    <scope>NUCLEOTIDE SEQUENCE [LARGE SCALE GENOMIC DNA]</scope>
    <source>
        <strain evidence="10">UBA8781</strain>
    </source>
</reference>
<dbReference type="CDD" id="cd03791">
    <property type="entry name" value="GT5_Glycogen_synthase_DULL1-like"/>
    <property type="match status" value="1"/>
</dbReference>
<keyword evidence="5 7" id="KW-0808">Transferase</keyword>
<dbReference type="GO" id="GO:0009011">
    <property type="term" value="F:alpha-1,4-glucan glucosyltransferase (ADP-glucose donor) activity"/>
    <property type="evidence" value="ECO:0007669"/>
    <property type="project" value="UniProtKB-UniRule"/>
</dbReference>
<evidence type="ECO:0000256" key="6">
    <source>
        <dbReference type="ARBA" id="ARBA00023056"/>
    </source>
</evidence>
<dbReference type="UniPathway" id="UPA00164"/>
<dbReference type="EC" id="2.4.1.21" evidence="7"/>
<name>A0A3D1JKG7_9CHLR</name>
<dbReference type="GO" id="GO:0004373">
    <property type="term" value="F:alpha-1,4-glucan glucosyltransferase (UDP-glucose donor) activity"/>
    <property type="evidence" value="ECO:0007669"/>
    <property type="project" value="InterPro"/>
</dbReference>
<evidence type="ECO:0000256" key="5">
    <source>
        <dbReference type="ARBA" id="ARBA00022679"/>
    </source>
</evidence>